<dbReference type="PROSITE" id="PS51318">
    <property type="entry name" value="TAT"/>
    <property type="match status" value="1"/>
</dbReference>
<dbReference type="GO" id="GO:0005576">
    <property type="term" value="C:extracellular region"/>
    <property type="evidence" value="ECO:0007669"/>
    <property type="project" value="UniProtKB-SubCell"/>
</dbReference>
<feature type="signal peptide" evidence="13">
    <location>
        <begin position="1"/>
        <end position="31"/>
    </location>
</feature>
<dbReference type="PROSITE" id="PS00138">
    <property type="entry name" value="SUBTILASE_SER"/>
    <property type="match status" value="1"/>
</dbReference>
<protein>
    <submittedName>
        <fullName evidence="16">Serine protease</fullName>
    </submittedName>
</protein>
<dbReference type="GO" id="GO:0004252">
    <property type="term" value="F:serine-type endopeptidase activity"/>
    <property type="evidence" value="ECO:0007669"/>
    <property type="project" value="UniProtKB-UniRule"/>
</dbReference>
<dbReference type="SMART" id="SM00089">
    <property type="entry name" value="PKD"/>
    <property type="match status" value="2"/>
</dbReference>
<dbReference type="AlphaFoldDB" id="A0A4R6YQY4"/>
<feature type="region of interest" description="Disordered" evidence="12">
    <location>
        <begin position="218"/>
        <end position="243"/>
    </location>
</feature>
<dbReference type="PANTHER" id="PTHR43806:SF11">
    <property type="entry name" value="CEREVISIN-RELATED"/>
    <property type="match status" value="1"/>
</dbReference>
<feature type="chain" id="PRO_5020420974" evidence="13">
    <location>
        <begin position="32"/>
        <end position="791"/>
    </location>
</feature>
<dbReference type="SUPFAM" id="SSF49785">
    <property type="entry name" value="Galactose-binding domain-like"/>
    <property type="match status" value="1"/>
</dbReference>
<gene>
    <name evidence="16" type="ORF">DFR29_113102</name>
</gene>
<dbReference type="Pfam" id="PF01483">
    <property type="entry name" value="P_proprotein"/>
    <property type="match status" value="1"/>
</dbReference>
<evidence type="ECO:0000256" key="1">
    <source>
        <dbReference type="ARBA" id="ARBA00001913"/>
    </source>
</evidence>
<keyword evidence="5 10" id="KW-0645">Protease</keyword>
<evidence type="ECO:0000256" key="11">
    <source>
        <dbReference type="RuleBase" id="RU003355"/>
    </source>
</evidence>
<keyword evidence="6 13" id="KW-0732">Signal</keyword>
<evidence type="ECO:0000256" key="9">
    <source>
        <dbReference type="ARBA" id="ARBA00023145"/>
    </source>
</evidence>
<dbReference type="InterPro" id="IPR036852">
    <property type="entry name" value="Peptidase_S8/S53_dom_sf"/>
</dbReference>
<evidence type="ECO:0000313" key="17">
    <source>
        <dbReference type="Proteomes" id="UP000295293"/>
    </source>
</evidence>
<evidence type="ECO:0000256" key="2">
    <source>
        <dbReference type="ARBA" id="ARBA00004613"/>
    </source>
</evidence>
<dbReference type="InterPro" id="IPR022398">
    <property type="entry name" value="Peptidase_S8_His-AS"/>
</dbReference>
<dbReference type="SUPFAM" id="SSF52743">
    <property type="entry name" value="Subtilisin-like"/>
    <property type="match status" value="1"/>
</dbReference>
<sequence>MSKLSINLGRRTALSLAAAALLAGTVTSAMAGTVWTERAASGERMALDALRGGDTYTRFIVHYFDAMPFGTSENAALAEASAKRLDADLARAGQALGSEFRQVRPLATGGFLIELNAAASHRGAVPSAQKIMAEFAKNPDVALIEPDARMQIALTPNDTRYQDQWHYFESTAGMNLPEAWDISTGSGVVVAVIDTGITTHSDLSGQTVAGYDFISDTTVSNDGNGRDSNPADPGDAYNGNNSSWHGTHVAGTIAALTNNSKGVAGVSFNAKVQPVRVLGKGGGSLADISDAIIWASGGSVQGVPANETPAKVINMSLGGSGSCSSTYQSAINAARQRGTVVIIAAGNSNTNVSGFQPANCSGVVAVAASDREGNRASYSNYGTGIDVTAPGGETAVAGNGVLSTLNSGTSAPGSETYAYYQGTSMATPHVAGLAALILAKAPGKTPDEIETLLKQNVRTLPGSCSGGCGAGLVDAKKTLLALGGNGGNVAPTANFTFSANDLTVSFTDASSDSDGSIASHAWDFGDGTTSTATSPSKTYAAAGTYTVTLKVTDNGGLDNTKTASVTVPSNGGGAVLQNGVAKTGLSAALNGSLDFSLVVPAGASNLKFVTSGGSGDVDVYAKLGSAPTTASYTCKSDTPSNSETCTISNVQAGTYYVKLVAYAAFSGVSLTGSYTTGGGGGFSNTTDYAIPDPGNVTSPITVSGQSGNASAQTRVTVNIVHPYRGDVQIDLIAPSGQTVRLKNYDNDSGDDIHATYTVNASASAKNGLWRLRVTDVYSTDAGYLDDWSLQF</sequence>
<dbReference type="InterPro" id="IPR050131">
    <property type="entry name" value="Peptidase_S8_subtilisin-like"/>
</dbReference>
<dbReference type="PROSITE" id="PS51829">
    <property type="entry name" value="P_HOMO_B"/>
    <property type="match status" value="1"/>
</dbReference>
<dbReference type="InterPro" id="IPR015500">
    <property type="entry name" value="Peptidase_S8_subtilisin-rel"/>
</dbReference>
<dbReference type="InterPro" id="IPR022409">
    <property type="entry name" value="PKD/Chitinase_dom"/>
</dbReference>
<evidence type="ECO:0000256" key="5">
    <source>
        <dbReference type="ARBA" id="ARBA00022670"/>
    </source>
</evidence>
<evidence type="ECO:0000256" key="4">
    <source>
        <dbReference type="ARBA" id="ARBA00022525"/>
    </source>
</evidence>
<evidence type="ECO:0000256" key="13">
    <source>
        <dbReference type="SAM" id="SignalP"/>
    </source>
</evidence>
<dbReference type="InterPro" id="IPR035986">
    <property type="entry name" value="PKD_dom_sf"/>
</dbReference>
<feature type="active site" description="Charge relay system" evidence="10">
    <location>
        <position position="194"/>
    </location>
</feature>
<dbReference type="InterPro" id="IPR007280">
    <property type="entry name" value="Peptidase_C_arc/bac"/>
</dbReference>
<evidence type="ECO:0000256" key="12">
    <source>
        <dbReference type="SAM" id="MobiDB-lite"/>
    </source>
</evidence>
<dbReference type="Gene3D" id="3.40.50.200">
    <property type="entry name" value="Peptidase S8/S53 domain"/>
    <property type="match status" value="1"/>
</dbReference>
<dbReference type="Gene3D" id="2.60.40.10">
    <property type="entry name" value="Immunoglobulins"/>
    <property type="match status" value="1"/>
</dbReference>
<proteinExistence type="inferred from homology"/>
<dbReference type="Pfam" id="PF04151">
    <property type="entry name" value="PPC"/>
    <property type="match status" value="1"/>
</dbReference>
<evidence type="ECO:0000256" key="6">
    <source>
        <dbReference type="ARBA" id="ARBA00022729"/>
    </source>
</evidence>
<dbReference type="InterPro" id="IPR023828">
    <property type="entry name" value="Peptidase_S8_Ser-AS"/>
</dbReference>
<dbReference type="InterPro" id="IPR023827">
    <property type="entry name" value="Peptidase_S8_Asp-AS"/>
</dbReference>
<dbReference type="PRINTS" id="PR00723">
    <property type="entry name" value="SUBTILISIN"/>
</dbReference>
<accession>A0A4R6YQY4</accession>
<dbReference type="Proteomes" id="UP000295293">
    <property type="component" value="Unassembled WGS sequence"/>
</dbReference>
<feature type="domain" description="P/Homo B" evidence="15">
    <location>
        <begin position="671"/>
        <end position="791"/>
    </location>
</feature>
<dbReference type="CDD" id="cd07496">
    <property type="entry name" value="Peptidases_S8_13"/>
    <property type="match status" value="1"/>
</dbReference>
<feature type="active site" description="Charge relay system" evidence="10">
    <location>
        <position position="424"/>
    </location>
</feature>
<dbReference type="Pfam" id="PF18911">
    <property type="entry name" value="PKD_4"/>
    <property type="match status" value="1"/>
</dbReference>
<comment type="cofactor">
    <cofactor evidence="1">
        <name>Ca(2+)</name>
        <dbReference type="ChEBI" id="CHEBI:29108"/>
    </cofactor>
</comment>
<evidence type="ECO:0000259" key="15">
    <source>
        <dbReference type="PROSITE" id="PS51829"/>
    </source>
</evidence>
<comment type="subcellular location">
    <subcellularLocation>
        <location evidence="2">Secreted</location>
    </subcellularLocation>
</comment>
<comment type="caution">
    <text evidence="16">The sequence shown here is derived from an EMBL/GenBank/DDBJ whole genome shotgun (WGS) entry which is preliminary data.</text>
</comment>
<dbReference type="Pfam" id="PF00082">
    <property type="entry name" value="Peptidase_S8"/>
    <property type="match status" value="1"/>
</dbReference>
<dbReference type="InterPro" id="IPR006311">
    <property type="entry name" value="TAT_signal"/>
</dbReference>
<evidence type="ECO:0000256" key="8">
    <source>
        <dbReference type="ARBA" id="ARBA00022825"/>
    </source>
</evidence>
<dbReference type="InterPro" id="IPR013783">
    <property type="entry name" value="Ig-like_fold"/>
</dbReference>
<dbReference type="PROSITE" id="PS00136">
    <property type="entry name" value="SUBTILASE_ASP"/>
    <property type="match status" value="1"/>
</dbReference>
<keyword evidence="4" id="KW-0964">Secreted</keyword>
<dbReference type="PROSITE" id="PS51892">
    <property type="entry name" value="SUBTILASE"/>
    <property type="match status" value="1"/>
</dbReference>
<feature type="domain" description="PKD" evidence="14">
    <location>
        <begin position="487"/>
        <end position="574"/>
    </location>
</feature>
<organism evidence="16 17">
    <name type="scientific">Tahibacter aquaticus</name>
    <dbReference type="NCBI Taxonomy" id="520092"/>
    <lineage>
        <taxon>Bacteria</taxon>
        <taxon>Pseudomonadati</taxon>
        <taxon>Pseudomonadota</taxon>
        <taxon>Gammaproteobacteria</taxon>
        <taxon>Lysobacterales</taxon>
        <taxon>Rhodanobacteraceae</taxon>
        <taxon>Tahibacter</taxon>
    </lineage>
</organism>
<dbReference type="PROSITE" id="PS50093">
    <property type="entry name" value="PKD"/>
    <property type="match status" value="1"/>
</dbReference>
<dbReference type="OrthoDB" id="9790784at2"/>
<comment type="similarity">
    <text evidence="3 10 11">Belongs to the peptidase S8 family.</text>
</comment>
<dbReference type="PROSITE" id="PS00137">
    <property type="entry name" value="SUBTILASE_HIS"/>
    <property type="match status" value="1"/>
</dbReference>
<feature type="compositionally biased region" description="Polar residues" evidence="12">
    <location>
        <begin position="218"/>
        <end position="227"/>
    </location>
</feature>
<dbReference type="InterPro" id="IPR008979">
    <property type="entry name" value="Galactose-bd-like_sf"/>
</dbReference>
<keyword evidence="17" id="KW-1185">Reference proteome</keyword>
<dbReference type="SUPFAM" id="SSF49299">
    <property type="entry name" value="PKD domain"/>
    <property type="match status" value="1"/>
</dbReference>
<dbReference type="Gene3D" id="2.60.120.260">
    <property type="entry name" value="Galactose-binding domain-like"/>
    <property type="match status" value="1"/>
</dbReference>
<dbReference type="CDD" id="cd00146">
    <property type="entry name" value="PKD"/>
    <property type="match status" value="1"/>
</dbReference>
<dbReference type="InterPro" id="IPR034176">
    <property type="entry name" value="Peptidases_S8_13"/>
</dbReference>
<dbReference type="InterPro" id="IPR000209">
    <property type="entry name" value="Peptidase_S8/S53_dom"/>
</dbReference>
<keyword evidence="8 10" id="KW-0720">Serine protease</keyword>
<evidence type="ECO:0000313" key="16">
    <source>
        <dbReference type="EMBL" id="TDR40402.1"/>
    </source>
</evidence>
<reference evidence="16 17" key="1">
    <citation type="submission" date="2019-03" db="EMBL/GenBank/DDBJ databases">
        <title>Genomic Encyclopedia of Type Strains, Phase IV (KMG-IV): sequencing the most valuable type-strain genomes for metagenomic binning, comparative biology and taxonomic classification.</title>
        <authorList>
            <person name="Goeker M."/>
        </authorList>
    </citation>
    <scope>NUCLEOTIDE SEQUENCE [LARGE SCALE GENOMIC DNA]</scope>
    <source>
        <strain evidence="16 17">DSM 21667</strain>
    </source>
</reference>
<evidence type="ECO:0000256" key="7">
    <source>
        <dbReference type="ARBA" id="ARBA00022801"/>
    </source>
</evidence>
<dbReference type="FunFam" id="3.40.50.200:FF:000022">
    <property type="entry name" value="Extracellular protease"/>
    <property type="match status" value="1"/>
</dbReference>
<name>A0A4R6YQY4_9GAMM</name>
<evidence type="ECO:0000256" key="3">
    <source>
        <dbReference type="ARBA" id="ARBA00011073"/>
    </source>
</evidence>
<keyword evidence="9" id="KW-0865">Zymogen</keyword>
<dbReference type="InterPro" id="IPR002884">
    <property type="entry name" value="P_dom"/>
</dbReference>
<evidence type="ECO:0000256" key="10">
    <source>
        <dbReference type="PROSITE-ProRule" id="PRU01240"/>
    </source>
</evidence>
<dbReference type="PANTHER" id="PTHR43806">
    <property type="entry name" value="PEPTIDASE S8"/>
    <property type="match status" value="1"/>
</dbReference>
<dbReference type="Gene3D" id="2.60.120.380">
    <property type="match status" value="1"/>
</dbReference>
<dbReference type="GO" id="GO:0006508">
    <property type="term" value="P:proteolysis"/>
    <property type="evidence" value="ECO:0007669"/>
    <property type="project" value="UniProtKB-KW"/>
</dbReference>
<dbReference type="InterPro" id="IPR000601">
    <property type="entry name" value="PKD_dom"/>
</dbReference>
<evidence type="ECO:0000259" key="14">
    <source>
        <dbReference type="PROSITE" id="PS50093"/>
    </source>
</evidence>
<dbReference type="RefSeq" id="WP_133820352.1">
    <property type="nucleotide sequence ID" value="NZ_SNZH01000013.1"/>
</dbReference>
<feature type="active site" description="Charge relay system" evidence="10">
    <location>
        <position position="245"/>
    </location>
</feature>
<keyword evidence="7 10" id="KW-0378">Hydrolase</keyword>
<dbReference type="EMBL" id="SNZH01000013">
    <property type="protein sequence ID" value="TDR40402.1"/>
    <property type="molecule type" value="Genomic_DNA"/>
</dbReference>